<protein>
    <submittedName>
        <fullName evidence="12">Protocadherin Fat 1 isoform X1</fullName>
    </submittedName>
</protein>
<dbReference type="Proteomes" id="UP001152795">
    <property type="component" value="Unassembled WGS sequence"/>
</dbReference>
<evidence type="ECO:0000256" key="9">
    <source>
        <dbReference type="ARBA" id="ARBA00023136"/>
    </source>
</evidence>
<dbReference type="FunFam" id="2.60.40.60:FF:000021">
    <property type="entry name" value="FAT atypical cadherin 1"/>
    <property type="match status" value="1"/>
</dbReference>
<dbReference type="Pfam" id="PF00028">
    <property type="entry name" value="Cadherin"/>
    <property type="match status" value="22"/>
</dbReference>
<dbReference type="PANTHER" id="PTHR24026:SF126">
    <property type="entry name" value="PROTOCADHERIN FAT 4"/>
    <property type="match status" value="1"/>
</dbReference>
<dbReference type="FunFam" id="2.60.40.60:FF:000024">
    <property type="entry name" value="FAT atypical cadherin 3"/>
    <property type="match status" value="2"/>
</dbReference>
<evidence type="ECO:0000256" key="8">
    <source>
        <dbReference type="ARBA" id="ARBA00022989"/>
    </source>
</evidence>
<evidence type="ECO:0000313" key="12">
    <source>
        <dbReference type="EMBL" id="CAB3982683.1"/>
    </source>
</evidence>
<dbReference type="CDD" id="cd11304">
    <property type="entry name" value="Cadherin_repeat"/>
    <property type="match status" value="28"/>
</dbReference>
<dbReference type="InterPro" id="IPR020894">
    <property type="entry name" value="Cadherin_CS"/>
</dbReference>
<evidence type="ECO:0000256" key="6">
    <source>
        <dbReference type="ARBA" id="ARBA00022837"/>
    </source>
</evidence>
<evidence type="ECO:0000256" key="3">
    <source>
        <dbReference type="ARBA" id="ARBA00022692"/>
    </source>
</evidence>
<keyword evidence="13" id="KW-1185">Reference proteome</keyword>
<dbReference type="PRINTS" id="PR00205">
    <property type="entry name" value="CADHERIN"/>
</dbReference>
<evidence type="ECO:0000256" key="10">
    <source>
        <dbReference type="ARBA" id="ARBA00023157"/>
    </source>
</evidence>
<dbReference type="GO" id="GO:0005509">
    <property type="term" value="F:calcium ion binding"/>
    <property type="evidence" value="ECO:0007669"/>
    <property type="project" value="UniProtKB-UniRule"/>
</dbReference>
<proteinExistence type="predicted"/>
<dbReference type="PANTHER" id="PTHR24026">
    <property type="entry name" value="FAT ATYPICAL CADHERIN-RELATED"/>
    <property type="match status" value="1"/>
</dbReference>
<evidence type="ECO:0000256" key="4">
    <source>
        <dbReference type="ARBA" id="ARBA00022729"/>
    </source>
</evidence>
<comment type="caution">
    <text evidence="12">The sequence shown here is derived from an EMBL/GenBank/DDBJ whole genome shotgun (WGS) entry which is preliminary data.</text>
</comment>
<keyword evidence="8" id="KW-1133">Transmembrane helix</keyword>
<dbReference type="FunFam" id="2.60.40.60:FF:000116">
    <property type="entry name" value="Dachsous cadherin-related 2"/>
    <property type="match status" value="1"/>
</dbReference>
<dbReference type="GO" id="GO:0007163">
    <property type="term" value="P:establishment or maintenance of cell polarity"/>
    <property type="evidence" value="ECO:0007669"/>
    <property type="project" value="UniProtKB-ARBA"/>
</dbReference>
<evidence type="ECO:0000313" key="13">
    <source>
        <dbReference type="Proteomes" id="UP001152795"/>
    </source>
</evidence>
<dbReference type="PROSITE" id="PS50268">
    <property type="entry name" value="CADHERIN_2"/>
    <property type="match status" value="28"/>
</dbReference>
<sequence>MARVIYLTWILLVLDGVHSGNTDHGFYGNNFGVRESPLSLFEMQGAREVNKFTRGGLYRTTFNEYSVVSSYVISALKMGIYIADDTAVNGVLEYAVSAIGQQTRRIGVNCSGTNLFDVQGELYGNFFALKIKTKRLLSEERCASYLLNVEAKIDKRTVDTTQESKYFILNPVNGILFLKQSLPLGINRFDLVAAVTKWDSKPNLQTFTDNTCKITIKVLNVNQYAPTIDVTVLDKRLGKGNKQAIAIVTVSDLDQGKNGKINKLKLLSGNENGNFGLERVAPDGAVFKLYLLRSLDCHHCWFRITFEATDRGKPPMSTTKVHRFSLNDSLLKNNTFIADDYFVEISEMMPIDYTIIDLKPQTLGTMSNMSCTIVEGVTLIVPRNTCKIKLGVPLDAKVRSSYVLKVSYKISGDITVSGSTIVHVNVVDFNNHGPVFVSKSHYVEISEDMALHANVYEVKVTDDDAGDNGKLTYWLMNDSSQFKIDPNTGMISVKQVSDRDTGTPEFAYLVVRVADNGSPFRKEAETVVTVRIKARNDNVPVIKQDTCQIKLSPDTSVGTQLVQIEAVDIDVDSNSKISYSLTSGNTNSKFAIDPNSGYVTLANTLSSIPTSFRLVVSAFDGTRRSQNKAVLQIMIEDQRTAKHVSCTVSNMYVRALTSKQTKVATNPVKPVITGKTPRNAYAPKFTDKVLTVTVSENVKVGTVLATLKAVDNDDGYEGLLTYYIVDGKQNHCFGIDALTGELRLIAGLNWEHVAKHELNVSAWDSGVSRKVGFVKVAIVFENENDNPPKFSQDFYNVSFSENLPPGTTIVKLISRDTLVSKRFTFKLVNDYNKLFSVDSGSGGLKLITSKQLDFEEQKLYEIQVLALDGSFGNKPTPRADIIVNVEDFNDNYPVVYHSNPHVIIMGDLPVGSPITQITAGDADSGDDGEVSFAMIKSFGSELFSIDSNTGLIKLSSSLAGKTQVSYNLSLTVSDRGKPSLTINTYVNILVIQRTGGQSLKVISSHSGISQYVVNENRPAGEKIAELGGSDIPASKRGKYLFSIIDGTDVTMFNVAGTPAWLKTTGSLDREEVPFYWLTIQVVNKQSKQFHGIMQILIKVEDENDNGPSFYPPVYESSIPENTKPGEFVIALTANDADSGENGNVSYAIIQGNDKGHFDIDAATGIITTTDIQLDFENQTMLRLLVSVADGGKQRKTNQAMVTIYVQDENDNHPKFHTDLTVQYSMSGRNNLPTNTLLGQVLAHDKDNGKNGALTFRILSGNTGGKLRINAKSGQLYNNIPISDVDAFQLEIEAKDSGQPSLSSTTSVTVFSQISQNPGKNPPIFPKKVEEISLSESTPVGHKIDIQSAIDKDYDTPSYFIYTGNEEQKFRMNNFRNKLEVIAELEPPSYQLIIGASDGLYSGNFTLNIKIKDINDHYPVPQMTEKIATIPENADPGKKVTKVSASDLDFGDNARLRYSFKSATQPKSLRLFSLNEDSGEIFLTGKLDYEDIKKHVLLVEIKDRSSKPKDSMMYVVVNVEDVNEWKPVFVKQSYDVYIQENLPRGSDVVKVIAKDADQGLNGILKYSITSGNHGYAFSIRPQSGVIQINKVLSASDISEYVLTVEARDDGSHGLSATVNVTIRLQRNGYKSGFAKSSYSASVYENEPVDTYVTSVNFNGLMTVYTIIEDTECADHFQINPFTGVISTKEILDAEKTSLCPLRVRAEDGSGFAQEISLDIETKNKNDNNPVVEHAFFTGYIEENSPEDSQVLNSDGRPLVISARDSDIFNSQLKYKIINSAVTRYFKIGEQTGEIRTTKVTLDYETRQSYRLLVKVSDQGTPSLSTITTVIIHLKNINDVKPKFSSNTIEVRVYLPVYKDVHITTLTASDRDNLGNLAFTISQQDTPSLLDVDSSSGRVFIKDPSNAQKGWYNAGVQVNDGKWTSSAKLRVVFNPITPTSFRFSEPFFQTHARENISEVQAVFTPFVRGYNVWERLRFSLSNFEDMFTIQESTGVVKTKPGVVLDRELIASYRLVIMVQDERTPPRIARCLVTVVLDDVNDCKPTFPPPPIFFVVSKRAETGSTIATIAASDCDIGRNAEIRYEIKKDESSMFAEFTLTIEAKDSGENPLKSEAEVSMSKRKAVFSIVSGDNYSQFECDVNSGELSLLSELDFEEIPSYVLSVRAQDSKTGASSLATLHVLVKDINDNPPVIEDSPYFVKVKESSPVRTSLLRVHTSDKDYGENQRRSYQIVSDTSVIPGSFVITEDTGILRIEKKLDYETQKRCDIVVRITDHGVPSLSAETVVTVLVKDVNDHAPVFQRSHYHATVMENGGPSHFITRVVAKDGDESDYSKLKYSIVPGTGTRYFVIDEKSGVVSLSEVPGIALGKVYTLELSVFDGNHTSFTKLDVVVGQSNNHPPKFQKDVYQAQITENYPADSYVAMVTATDQDSGKFGEVVYAIDSPAVTKDFKIDPNTGIITTERSLDRELMSTITIPVRASDEGGETTICSVKVKILDENDNQPRFQMPSYTAVVSTSNTSVGESVIRVTAVDPDDGDNGALTYSLVGQRSPYVFGVDASSGVISFLRKPMESVYDFYVRANDNGYLKLKSYTPVRVYIIQNLLFKFKYPSYSFTFSETVQGAVSARFTLIDDQGIPVTSNIDYSVEIGNNVRTNKDETFTISSAGQLQVSLSLDYETVQSYDLTIKANRSTFSSYAVVHIDILDANDNKPKFESDLYTVNVPENAAKGRNIVQVRAHDMDSNENALVSYQLASESKSLSHIFTVGSKTGWLSVNGSLDRETVASYIVKIDARDHGRDISLNSTTSVKIIVDDVNDSPPSFSQQVYKVSIREDLPVYSTVLVLNTVDRDTKSDVIYYIVQGDLQNKFDIDQASRKIYLSAKLDREMFPRYLLNITAFDGAFTASALVEIEITDVNDNKPICQQSSLSLSVYEDLVVGSSIVTINASDTDADNNSKIIFRIHSYSNIFAINRDKGNVVLKHALDREKKSSYHLLISASDGDSSCYTNLTIDILDVNDCPPQFTKTRYIKLIAVDAKENAFLLRVEATDQDLGKNRKIGYGFMNLSTADLFTIEKETGVILLKSRLLQRDEEKFVFNVIATDGGVPSLSSIANVEITVSTIENCPFAKDVYKNDISEHVKPPYVVDTASVNCSSKDFSIIYKIASQLDNIHKLFEIDTNTGKITLKSALDYETTRTHIFTVEALMVKPSGKTILISSASVKIKVLDYNDNQPAFSRRSYEASVNERSDNGTIVILLSAADNDTSSHIHFSIIKSVPNDHPFMIDALNGIVTVQGELDREQVSKYELVVRVQDDGNPPLFSDVKLVVNIKDLNDNPPVVEKEIKMLLRTGTPFGTSILQLNPTDEDGPRNSKPFKFSIISGGNSAFKLNSSSGALLVQKPPTQHNITYNMILQTVDSGSPALSAQTHVEITVVKPTVNPPDVQPIMFMLICLFINLPEESLDRSL</sequence>
<gene>
    <name evidence="12" type="ORF">PACLA_8A069469</name>
</gene>
<keyword evidence="2" id="KW-0245">EGF-like domain</keyword>
<dbReference type="InterPro" id="IPR002126">
    <property type="entry name" value="Cadherin-like_dom"/>
</dbReference>
<evidence type="ECO:0000256" key="1">
    <source>
        <dbReference type="ARBA" id="ARBA00004167"/>
    </source>
</evidence>
<dbReference type="GO" id="GO:0005886">
    <property type="term" value="C:plasma membrane"/>
    <property type="evidence" value="ECO:0007669"/>
    <property type="project" value="InterPro"/>
</dbReference>
<dbReference type="SMART" id="SM00112">
    <property type="entry name" value="CA"/>
    <property type="match status" value="28"/>
</dbReference>
<keyword evidence="6" id="KW-0106">Calcium</keyword>
<keyword evidence="10" id="KW-1015">Disulfide bond</keyword>
<evidence type="ECO:0000256" key="7">
    <source>
        <dbReference type="ARBA" id="ARBA00022889"/>
    </source>
</evidence>
<comment type="subcellular location">
    <subcellularLocation>
        <location evidence="1">Membrane</location>
        <topology evidence="1">Single-pass membrane protein</topology>
    </subcellularLocation>
</comment>
<keyword evidence="4" id="KW-0732">Signal</keyword>
<keyword evidence="11" id="KW-0325">Glycoprotein</keyword>
<keyword evidence="3" id="KW-0812">Transmembrane</keyword>
<evidence type="ECO:0000256" key="2">
    <source>
        <dbReference type="ARBA" id="ARBA00022536"/>
    </source>
</evidence>
<dbReference type="FunFam" id="2.60.40.60:FF:000015">
    <property type="entry name" value="FAT atypical cadherin 1"/>
    <property type="match status" value="2"/>
</dbReference>
<dbReference type="FunFam" id="2.60.40.60:FF:000013">
    <property type="entry name" value="Cadherin EGF LAG seven-pass G-type receptor"/>
    <property type="match status" value="1"/>
</dbReference>
<reference evidence="12" key="1">
    <citation type="submission" date="2020-04" db="EMBL/GenBank/DDBJ databases">
        <authorList>
            <person name="Alioto T."/>
            <person name="Alioto T."/>
            <person name="Gomez Garrido J."/>
        </authorList>
    </citation>
    <scope>NUCLEOTIDE SEQUENCE</scope>
    <source>
        <strain evidence="12">A484AB</strain>
    </source>
</reference>
<dbReference type="SUPFAM" id="SSF49313">
    <property type="entry name" value="Cadherin-like"/>
    <property type="match status" value="29"/>
</dbReference>
<evidence type="ECO:0000256" key="5">
    <source>
        <dbReference type="ARBA" id="ARBA00022737"/>
    </source>
</evidence>
<evidence type="ECO:0000256" key="11">
    <source>
        <dbReference type="ARBA" id="ARBA00023180"/>
    </source>
</evidence>
<dbReference type="FunFam" id="2.60.40.60:FF:000020">
    <property type="entry name" value="Dachsous cadherin-related 1b"/>
    <property type="match status" value="3"/>
</dbReference>
<dbReference type="OrthoDB" id="6252479at2759"/>
<dbReference type="PROSITE" id="PS00232">
    <property type="entry name" value="CADHERIN_1"/>
    <property type="match status" value="10"/>
</dbReference>
<dbReference type="Gene3D" id="2.60.40.60">
    <property type="entry name" value="Cadherins"/>
    <property type="match status" value="31"/>
</dbReference>
<dbReference type="FunFam" id="2.60.40.60:FF:000058">
    <property type="entry name" value="FAT atypical cadherin 3"/>
    <property type="match status" value="1"/>
</dbReference>
<keyword evidence="7" id="KW-0130">Cell adhesion</keyword>
<dbReference type="InterPro" id="IPR015919">
    <property type="entry name" value="Cadherin-like_sf"/>
</dbReference>
<accession>A0A6S7FYI6</accession>
<name>A0A6S7FYI6_PARCT</name>
<dbReference type="EMBL" id="CACRXK020000531">
    <property type="protein sequence ID" value="CAB3982683.1"/>
    <property type="molecule type" value="Genomic_DNA"/>
</dbReference>
<organism evidence="12 13">
    <name type="scientific">Paramuricea clavata</name>
    <name type="common">Red gorgonian</name>
    <name type="synonym">Violescent sea-whip</name>
    <dbReference type="NCBI Taxonomy" id="317549"/>
    <lineage>
        <taxon>Eukaryota</taxon>
        <taxon>Metazoa</taxon>
        <taxon>Cnidaria</taxon>
        <taxon>Anthozoa</taxon>
        <taxon>Octocorallia</taxon>
        <taxon>Malacalcyonacea</taxon>
        <taxon>Plexauridae</taxon>
        <taxon>Paramuricea</taxon>
    </lineage>
</organism>
<dbReference type="GO" id="GO:0007156">
    <property type="term" value="P:homophilic cell adhesion via plasma membrane adhesion molecules"/>
    <property type="evidence" value="ECO:0007669"/>
    <property type="project" value="InterPro"/>
</dbReference>
<dbReference type="FunFam" id="2.60.40.60:FF:000002">
    <property type="entry name" value="Protocadherin alpha 2"/>
    <property type="match status" value="1"/>
</dbReference>
<dbReference type="FunFam" id="2.60.40.60:FF:000061">
    <property type="entry name" value="FAT atypical cadherin 3"/>
    <property type="match status" value="1"/>
</dbReference>
<keyword evidence="5" id="KW-0677">Repeat</keyword>
<keyword evidence="9" id="KW-0472">Membrane</keyword>